<evidence type="ECO:0000313" key="3">
    <source>
        <dbReference type="Proteomes" id="UP000189733"/>
    </source>
</evidence>
<name>A0A1T4WU21_9BACT</name>
<evidence type="ECO:0000313" key="2">
    <source>
        <dbReference type="EMBL" id="SKA80121.1"/>
    </source>
</evidence>
<feature type="transmembrane region" description="Helical" evidence="1">
    <location>
        <begin position="88"/>
        <end position="106"/>
    </location>
</feature>
<dbReference type="Proteomes" id="UP000189733">
    <property type="component" value="Unassembled WGS sequence"/>
</dbReference>
<protein>
    <recommendedName>
        <fullName evidence="4">Rod shape-determining protein MreD</fullName>
    </recommendedName>
</protein>
<feature type="transmembrane region" description="Helical" evidence="1">
    <location>
        <begin position="6"/>
        <end position="28"/>
    </location>
</feature>
<dbReference type="EMBL" id="FUYA01000010">
    <property type="protein sequence ID" value="SKA80121.1"/>
    <property type="molecule type" value="Genomic_DNA"/>
</dbReference>
<evidence type="ECO:0000256" key="1">
    <source>
        <dbReference type="SAM" id="Phobius"/>
    </source>
</evidence>
<sequence length="154" mass="18130">MHPVLWWILFTFVCIWCQFFIPGVDFFAPGLVLMMQEQRLRYGVWFVLVWILVLEGTATIAFGSSLLWYAMLVFLFWLGRKVFESTNFLFIILLGAVMGLWHVGLFEMMGQLQNLSISRSRLISQGLVQSVAFVAEWLLIYILYKNRVRHDRQL</sequence>
<feature type="transmembrane region" description="Helical" evidence="1">
    <location>
        <begin position="40"/>
        <end position="60"/>
    </location>
</feature>
<reference evidence="2 3" key="1">
    <citation type="submission" date="2017-02" db="EMBL/GenBank/DDBJ databases">
        <authorList>
            <person name="Peterson S.W."/>
        </authorList>
    </citation>
    <scope>NUCLEOTIDE SEQUENCE [LARGE SCALE GENOMIC DNA]</scope>
    <source>
        <strain evidence="2 3">DSM 18034</strain>
    </source>
</reference>
<keyword evidence="3" id="KW-1185">Reference proteome</keyword>
<keyword evidence="1" id="KW-0472">Membrane</keyword>
<feature type="transmembrane region" description="Helical" evidence="1">
    <location>
        <begin position="126"/>
        <end position="144"/>
    </location>
</feature>
<evidence type="ECO:0008006" key="4">
    <source>
        <dbReference type="Google" id="ProtNLM"/>
    </source>
</evidence>
<dbReference type="RefSeq" id="WP_078685883.1">
    <property type="nucleotide sequence ID" value="NZ_FUYA01000010.1"/>
</dbReference>
<dbReference type="OrthoDB" id="5470719at2"/>
<proteinExistence type="predicted"/>
<organism evidence="2 3">
    <name type="scientific">Desulfobaculum bizertense DSM 18034</name>
    <dbReference type="NCBI Taxonomy" id="1121442"/>
    <lineage>
        <taxon>Bacteria</taxon>
        <taxon>Pseudomonadati</taxon>
        <taxon>Thermodesulfobacteriota</taxon>
        <taxon>Desulfovibrionia</taxon>
        <taxon>Desulfovibrionales</taxon>
        <taxon>Desulfovibrionaceae</taxon>
        <taxon>Desulfobaculum</taxon>
    </lineage>
</organism>
<accession>A0A1T4WU21</accession>
<dbReference type="AlphaFoldDB" id="A0A1T4WU21"/>
<keyword evidence="1" id="KW-1133">Transmembrane helix</keyword>
<gene>
    <name evidence="2" type="ORF">SAMN02745702_02614</name>
</gene>
<dbReference type="STRING" id="1121442.SAMN02745702_02614"/>
<keyword evidence="1" id="KW-0812">Transmembrane</keyword>